<dbReference type="Gene3D" id="3.80.10.10">
    <property type="entry name" value="Ribonuclease Inhibitor"/>
    <property type="match status" value="1"/>
</dbReference>
<dbReference type="PROSITE" id="PS51450">
    <property type="entry name" value="LRR"/>
    <property type="match status" value="2"/>
</dbReference>
<evidence type="ECO:0000313" key="4">
    <source>
        <dbReference type="EMBL" id="PCI75153.1"/>
    </source>
</evidence>
<reference evidence="5" key="1">
    <citation type="submission" date="2017-08" db="EMBL/GenBank/DDBJ databases">
        <title>A dynamic microbial community with high functional redundancy inhabits the cold, oxic subseafloor aquifer.</title>
        <authorList>
            <person name="Tully B.J."/>
            <person name="Wheat C.G."/>
            <person name="Glazer B.T."/>
            <person name="Huber J.A."/>
        </authorList>
    </citation>
    <scope>NUCLEOTIDE SEQUENCE [LARGE SCALE GENOMIC DNA]</scope>
</reference>
<name>A0A2A4WXT9_UNCAE</name>
<organism evidence="4 5">
    <name type="scientific">Aerophobetes bacterium</name>
    <dbReference type="NCBI Taxonomy" id="2030807"/>
    <lineage>
        <taxon>Bacteria</taxon>
        <taxon>Candidatus Aerophobota</taxon>
    </lineage>
</organism>
<dbReference type="PANTHER" id="PTHR45752">
    <property type="entry name" value="LEUCINE-RICH REPEAT-CONTAINING"/>
    <property type="match status" value="1"/>
</dbReference>
<dbReference type="AlphaFoldDB" id="A0A2A4WXT9"/>
<evidence type="ECO:0000256" key="1">
    <source>
        <dbReference type="ARBA" id="ARBA00022614"/>
    </source>
</evidence>
<feature type="non-terminal residue" evidence="4">
    <location>
        <position position="210"/>
    </location>
</feature>
<dbReference type="SMART" id="SM00364">
    <property type="entry name" value="LRR_BAC"/>
    <property type="match status" value="3"/>
</dbReference>
<dbReference type="InterPro" id="IPR050715">
    <property type="entry name" value="LRR-SigEffector_domain"/>
</dbReference>
<dbReference type="Pfam" id="PF23598">
    <property type="entry name" value="LRR_14"/>
    <property type="match status" value="1"/>
</dbReference>
<evidence type="ECO:0000259" key="3">
    <source>
        <dbReference type="Pfam" id="PF23598"/>
    </source>
</evidence>
<dbReference type="SUPFAM" id="SSF52058">
    <property type="entry name" value="L domain-like"/>
    <property type="match status" value="1"/>
</dbReference>
<dbReference type="EMBL" id="NVUK01000055">
    <property type="protein sequence ID" value="PCI75153.1"/>
    <property type="molecule type" value="Genomic_DNA"/>
</dbReference>
<sequence length="210" mass="22977">MSSIDTNNTSMSTTPWTVASAVISVISIAKQHPIKTIAILAFAGWCGNRLVTAVKTQYITRKTIDSNQNINDARKYVHRVPGLGNLSKTASASEIYHALIALPVDQNTTELNFQNLGITSFFPEFFNILAKKFPNLTALQLNHNQLTALPDSIGNLSQLHTLDLNGNRLTELPETIGNLSLLTTLYLGNNQLAELPETIGNLSLLTTLYL</sequence>
<dbReference type="PANTHER" id="PTHR45752:SF195">
    <property type="entry name" value="LEUCINE-RICH REPEAT (LRR) FAMILY PROTEIN-RELATED"/>
    <property type="match status" value="1"/>
</dbReference>
<dbReference type="InterPro" id="IPR032675">
    <property type="entry name" value="LRR_dom_sf"/>
</dbReference>
<dbReference type="PRINTS" id="PR00019">
    <property type="entry name" value="LEURICHRPT"/>
</dbReference>
<dbReference type="InterPro" id="IPR055414">
    <property type="entry name" value="LRR_R13L4/SHOC2-like"/>
</dbReference>
<dbReference type="InterPro" id="IPR003591">
    <property type="entry name" value="Leu-rich_rpt_typical-subtyp"/>
</dbReference>
<dbReference type="InterPro" id="IPR001611">
    <property type="entry name" value="Leu-rich_rpt"/>
</dbReference>
<comment type="caution">
    <text evidence="4">The sequence shown here is derived from an EMBL/GenBank/DDBJ whole genome shotgun (WGS) entry which is preliminary data.</text>
</comment>
<evidence type="ECO:0000256" key="2">
    <source>
        <dbReference type="ARBA" id="ARBA00022737"/>
    </source>
</evidence>
<dbReference type="Proteomes" id="UP000218775">
    <property type="component" value="Unassembled WGS sequence"/>
</dbReference>
<dbReference type="SMART" id="SM00369">
    <property type="entry name" value="LRR_TYP"/>
    <property type="match status" value="3"/>
</dbReference>
<accession>A0A2A4WXT9</accession>
<keyword evidence="2" id="KW-0677">Repeat</keyword>
<proteinExistence type="predicted"/>
<feature type="domain" description="Disease resistance R13L4/SHOC-2-like LRR" evidence="3">
    <location>
        <begin position="135"/>
        <end position="208"/>
    </location>
</feature>
<gene>
    <name evidence="4" type="ORF">COB21_05970</name>
</gene>
<protein>
    <recommendedName>
        <fullName evidence="3">Disease resistance R13L4/SHOC-2-like LRR domain-containing protein</fullName>
    </recommendedName>
</protein>
<evidence type="ECO:0000313" key="5">
    <source>
        <dbReference type="Proteomes" id="UP000218775"/>
    </source>
</evidence>
<keyword evidence="1" id="KW-0433">Leucine-rich repeat</keyword>